<reference evidence="4" key="1">
    <citation type="submission" date="2017-02" db="UniProtKB">
        <authorList>
            <consortium name="WormBaseParasite"/>
        </authorList>
    </citation>
    <scope>IDENTIFICATION</scope>
</reference>
<dbReference type="OrthoDB" id="5827377at2759"/>
<dbReference type="EMBL" id="UZAF01000619">
    <property type="protein sequence ID" value="VDO06148.1"/>
    <property type="molecule type" value="Genomic_DNA"/>
</dbReference>
<gene>
    <name evidence="2" type="ORF">HPLM_LOCUS706</name>
</gene>
<dbReference type="OMA" id="ETHESAW"/>
<name>A0A0N4VTT9_HAEPC</name>
<feature type="compositionally biased region" description="Basic and acidic residues" evidence="1">
    <location>
        <begin position="232"/>
        <end position="282"/>
    </location>
</feature>
<dbReference type="Proteomes" id="UP000268014">
    <property type="component" value="Unassembled WGS sequence"/>
</dbReference>
<organism evidence="4">
    <name type="scientific">Haemonchus placei</name>
    <name type="common">Barber's pole worm</name>
    <dbReference type="NCBI Taxonomy" id="6290"/>
    <lineage>
        <taxon>Eukaryota</taxon>
        <taxon>Metazoa</taxon>
        <taxon>Ecdysozoa</taxon>
        <taxon>Nematoda</taxon>
        <taxon>Chromadorea</taxon>
        <taxon>Rhabditida</taxon>
        <taxon>Rhabditina</taxon>
        <taxon>Rhabditomorpha</taxon>
        <taxon>Strongyloidea</taxon>
        <taxon>Trichostrongylidae</taxon>
        <taxon>Haemonchus</taxon>
    </lineage>
</organism>
<keyword evidence="3" id="KW-1185">Reference proteome</keyword>
<sequence>MSSSERYDEFTRKRQAEERKLIEEIRYKRSCIKLATTFPSEEDIQKTICRFVNSIVYIVSSNTLSEEFAEIRGSRARLFASLDAALYKSRLQNVHLQVRNTLDRIQSAFEALSMAYEVYGLLVLSDESLAISRVCFYDKREQGVTLDPAFTSDFVRKEVDFLTELEHQIQSEIRDAGFQEESETHESAWNQVKELLITIYKDIGELKQKTISQDETIKSISERIDSLCTAKATREQEPDLDSRVRSEKEQNEHIKRERRASSEHENESLHDNETSETKGKEIEPEEDLELMDDNDFELDNEPEDLELRRPTGYPGHFQRLELEERMTELWAFLRSHREVPERKFREIDIMREQDCYLICSFCLAKGQHYSDSCPVYTSVE</sequence>
<accession>A0A0N4VTT9</accession>
<dbReference type="WBParaSite" id="HPLM_0000070601-mRNA-1">
    <property type="protein sequence ID" value="HPLM_0000070601-mRNA-1"/>
    <property type="gene ID" value="HPLM_0000070601"/>
</dbReference>
<feature type="region of interest" description="Disordered" evidence="1">
    <location>
        <begin position="229"/>
        <end position="293"/>
    </location>
</feature>
<reference evidence="2 3" key="2">
    <citation type="submission" date="2018-11" db="EMBL/GenBank/DDBJ databases">
        <authorList>
            <consortium name="Pathogen Informatics"/>
        </authorList>
    </citation>
    <scope>NUCLEOTIDE SEQUENCE [LARGE SCALE GENOMIC DNA]</scope>
    <source>
        <strain evidence="2 3">MHpl1</strain>
    </source>
</reference>
<feature type="compositionally biased region" description="Acidic residues" evidence="1">
    <location>
        <begin position="283"/>
        <end position="293"/>
    </location>
</feature>
<evidence type="ECO:0000313" key="2">
    <source>
        <dbReference type="EMBL" id="VDO06148.1"/>
    </source>
</evidence>
<protein>
    <submittedName>
        <fullName evidence="4">CCHC-type domain-containing protein</fullName>
    </submittedName>
</protein>
<proteinExistence type="predicted"/>
<evidence type="ECO:0000313" key="4">
    <source>
        <dbReference type="WBParaSite" id="HPLM_0000070601-mRNA-1"/>
    </source>
</evidence>
<dbReference type="AlphaFoldDB" id="A0A0N4VTT9"/>
<evidence type="ECO:0000313" key="3">
    <source>
        <dbReference type="Proteomes" id="UP000268014"/>
    </source>
</evidence>
<evidence type="ECO:0000256" key="1">
    <source>
        <dbReference type="SAM" id="MobiDB-lite"/>
    </source>
</evidence>